<evidence type="ECO:0000313" key="1">
    <source>
        <dbReference type="EMBL" id="MFM9608741.1"/>
    </source>
</evidence>
<sequence length="67" mass="7471">MSYFTLSLAWADAPVAVLPFRRGPGFLCAVNFRDEPYQQPEHTATLLASVPMTDGLLEPDHVIRLQV</sequence>
<keyword evidence="2" id="KW-1185">Reference proteome</keyword>
<gene>
    <name evidence="1" type="ORF">ACKI18_08460</name>
</gene>
<evidence type="ECO:0000313" key="2">
    <source>
        <dbReference type="Proteomes" id="UP001631957"/>
    </source>
</evidence>
<dbReference type="EMBL" id="JBJVNI010000004">
    <property type="protein sequence ID" value="MFM9608741.1"/>
    <property type="molecule type" value="Genomic_DNA"/>
</dbReference>
<accession>A0ABW9HLH3</accession>
<reference evidence="1 2" key="1">
    <citation type="submission" date="2024-12" db="EMBL/GenBank/DDBJ databases">
        <title>Forecasting of Potato common scab and diversities of Pathogenic streptomyces spp. in china.</title>
        <authorList>
            <person name="Handique U."/>
            <person name="Wu J."/>
        </authorList>
    </citation>
    <scope>NUCLEOTIDE SEQUENCE [LARGE SCALE GENOMIC DNA]</scope>
    <source>
        <strain evidence="1 2">ZRIMU1530</strain>
    </source>
</reference>
<organism evidence="1 2">
    <name type="scientific">Streptomyces niveiscabiei</name>
    <dbReference type="NCBI Taxonomy" id="164115"/>
    <lineage>
        <taxon>Bacteria</taxon>
        <taxon>Bacillati</taxon>
        <taxon>Actinomycetota</taxon>
        <taxon>Actinomycetes</taxon>
        <taxon>Kitasatosporales</taxon>
        <taxon>Streptomycetaceae</taxon>
        <taxon>Streptomyces</taxon>
    </lineage>
</organism>
<protein>
    <submittedName>
        <fullName evidence="1">Uncharacterized protein</fullName>
    </submittedName>
</protein>
<comment type="caution">
    <text evidence="1">The sequence shown here is derived from an EMBL/GenBank/DDBJ whole genome shotgun (WGS) entry which is preliminary data.</text>
</comment>
<proteinExistence type="predicted"/>
<name>A0ABW9HLH3_9ACTN</name>
<dbReference type="RefSeq" id="WP_409091585.1">
    <property type="nucleotide sequence ID" value="NZ_JBJVNI010000004.1"/>
</dbReference>
<dbReference type="Proteomes" id="UP001631957">
    <property type="component" value="Unassembled WGS sequence"/>
</dbReference>